<dbReference type="PANTHER" id="PTHR35201">
    <property type="entry name" value="TERPENE SYNTHASE"/>
    <property type="match status" value="1"/>
</dbReference>
<comment type="cofactor">
    <cofactor evidence="1">
        <name>Mg(2+)</name>
        <dbReference type="ChEBI" id="CHEBI:18420"/>
    </cofactor>
</comment>
<keyword evidence="1" id="KW-0460">Magnesium</keyword>
<keyword evidence="1" id="KW-0456">Lyase</keyword>
<dbReference type="PANTHER" id="PTHR35201:SF4">
    <property type="entry name" value="BETA-PINACENE SYNTHASE-RELATED"/>
    <property type="match status" value="1"/>
</dbReference>
<dbReference type="InterPro" id="IPR008949">
    <property type="entry name" value="Isoprenoid_synthase_dom_sf"/>
</dbReference>
<dbReference type="EC" id="4.2.3.-" evidence="1"/>
<name>A0A1I4EGH2_9PROT</name>
<comment type="similarity">
    <text evidence="1">Belongs to the terpene synthase family.</text>
</comment>
<organism evidence="3 4">
    <name type="scientific">Nitrosomonas aestuarii</name>
    <dbReference type="NCBI Taxonomy" id="52441"/>
    <lineage>
        <taxon>Bacteria</taxon>
        <taxon>Pseudomonadati</taxon>
        <taxon>Pseudomonadota</taxon>
        <taxon>Betaproteobacteria</taxon>
        <taxon>Nitrosomonadales</taxon>
        <taxon>Nitrosomonadaceae</taxon>
        <taxon>Nitrosomonas</taxon>
    </lineage>
</organism>
<dbReference type="SUPFAM" id="SSF48576">
    <property type="entry name" value="Terpenoid synthases"/>
    <property type="match status" value="1"/>
</dbReference>
<dbReference type="SFLD" id="SFLDS00005">
    <property type="entry name" value="Isoprenoid_Synthase_Type_I"/>
    <property type="match status" value="1"/>
</dbReference>
<evidence type="ECO:0000313" key="4">
    <source>
        <dbReference type="Proteomes" id="UP000199533"/>
    </source>
</evidence>
<protein>
    <recommendedName>
        <fullName evidence="1">Terpene synthase</fullName>
        <ecNumber evidence="1">4.2.3.-</ecNumber>
    </recommendedName>
</protein>
<dbReference type="AlphaFoldDB" id="A0A1I4EGH2"/>
<proteinExistence type="inferred from homology"/>
<dbReference type="EMBL" id="FOSP01000028">
    <property type="protein sequence ID" value="SFL04862.1"/>
    <property type="molecule type" value="Genomic_DNA"/>
</dbReference>
<dbReference type="Pfam" id="PF19086">
    <property type="entry name" value="Terpene_syn_C_2"/>
    <property type="match status" value="1"/>
</dbReference>
<feature type="region of interest" description="Disordered" evidence="2">
    <location>
        <begin position="312"/>
        <end position="335"/>
    </location>
</feature>
<dbReference type="Gene3D" id="1.10.600.10">
    <property type="entry name" value="Farnesyl Diphosphate Synthase"/>
    <property type="match status" value="1"/>
</dbReference>
<evidence type="ECO:0000313" key="3">
    <source>
        <dbReference type="EMBL" id="SFL04862.1"/>
    </source>
</evidence>
<dbReference type="InterPro" id="IPR034686">
    <property type="entry name" value="Terpene_cyclase-like_2"/>
</dbReference>
<evidence type="ECO:0000256" key="1">
    <source>
        <dbReference type="RuleBase" id="RU366034"/>
    </source>
</evidence>
<keyword evidence="1" id="KW-0479">Metal-binding</keyword>
<dbReference type="Proteomes" id="UP000199533">
    <property type="component" value="Unassembled WGS sequence"/>
</dbReference>
<dbReference type="RefSeq" id="WP_211753440.1">
    <property type="nucleotide sequence ID" value="NZ_FOSP01000028.1"/>
</dbReference>
<gene>
    <name evidence="3" type="ORF">SAMN05216302_102831</name>
</gene>
<feature type="compositionally biased region" description="Polar residues" evidence="2">
    <location>
        <begin position="312"/>
        <end position="326"/>
    </location>
</feature>
<dbReference type="STRING" id="52441.SAMN05216302_102831"/>
<evidence type="ECO:0000256" key="2">
    <source>
        <dbReference type="SAM" id="MobiDB-lite"/>
    </source>
</evidence>
<keyword evidence="4" id="KW-1185">Reference proteome</keyword>
<dbReference type="GO" id="GO:0046872">
    <property type="term" value="F:metal ion binding"/>
    <property type="evidence" value="ECO:0007669"/>
    <property type="project" value="UniProtKB-KW"/>
</dbReference>
<sequence>MTNEKITLPHLTCPFPEKISPYADQVHEHTLAWVKDYKLVTEEMAYERLRLSKFGRLAARAYPDAALDRLEIISDWNTWLFVIDDQCDESGLGKLPDQLSALHNRCLEILSGHQLKFEDVPLIHALHDIYNRLNPVSSQAWMIRFAKSASEYFEATFWESQNRFHNRWPDTDSYILMRPFSGGLYTDIELIEIAEEINIPCIARAHPRLTELANLTNNVVCWSNDIISLAKEKAHGDMHNMVMVMQHELNISLQESLNLVKKLIDAQIQQFQAHEKQLPEFPESSSRDITKYVAVLRSWMRGNLDWAYESGRYSTPQNTDEPSIKSTCLELDRSS</sequence>
<dbReference type="GO" id="GO:0010333">
    <property type="term" value="F:terpene synthase activity"/>
    <property type="evidence" value="ECO:0007669"/>
    <property type="project" value="InterPro"/>
</dbReference>
<reference evidence="4" key="1">
    <citation type="submission" date="2016-10" db="EMBL/GenBank/DDBJ databases">
        <authorList>
            <person name="Varghese N."/>
            <person name="Submissions S."/>
        </authorList>
    </citation>
    <scope>NUCLEOTIDE SEQUENCE [LARGE SCALE GENOMIC DNA]</scope>
    <source>
        <strain evidence="4">Nm69</strain>
    </source>
</reference>
<accession>A0A1I4EGH2</accession>
<dbReference type="SFLD" id="SFLDG01020">
    <property type="entry name" value="Terpene_Cyclase_Like_2"/>
    <property type="match status" value="1"/>
</dbReference>